<dbReference type="InterPro" id="IPR036415">
    <property type="entry name" value="Lamin_tail_dom_sf"/>
</dbReference>
<evidence type="ECO:0000256" key="2">
    <source>
        <dbReference type="SAM" id="SignalP"/>
    </source>
</evidence>
<dbReference type="GO" id="GO:0004519">
    <property type="term" value="F:endonuclease activity"/>
    <property type="evidence" value="ECO:0007669"/>
    <property type="project" value="UniProtKB-KW"/>
</dbReference>
<dbReference type="InterPro" id="IPR001322">
    <property type="entry name" value="Lamin_tail_dom"/>
</dbReference>
<dbReference type="CDD" id="cd10283">
    <property type="entry name" value="MnuA_DNase1-like"/>
    <property type="match status" value="1"/>
</dbReference>
<feature type="chain" id="PRO_5034906288" evidence="2">
    <location>
        <begin position="29"/>
        <end position="1111"/>
    </location>
</feature>
<dbReference type="Proteomes" id="UP000620591">
    <property type="component" value="Unassembled WGS sequence"/>
</dbReference>
<dbReference type="RefSeq" id="WP_187769059.1">
    <property type="nucleotide sequence ID" value="NZ_JACTVM010000002.1"/>
</dbReference>
<dbReference type="EMBL" id="JACTVM010000002">
    <property type="protein sequence ID" value="MBC9226010.1"/>
    <property type="molecule type" value="Genomic_DNA"/>
</dbReference>
<evidence type="ECO:0000256" key="1">
    <source>
        <dbReference type="SAM" id="MobiDB-lite"/>
    </source>
</evidence>
<evidence type="ECO:0000313" key="5">
    <source>
        <dbReference type="Proteomes" id="UP000620591"/>
    </source>
</evidence>
<keyword evidence="4" id="KW-0255">Endonuclease</keyword>
<sequence length="1111" mass="114379">MSRPVLRGLTALALAAGTAAAVPTTAHAAPDGSGLVINEVYLNGGSTGATYKNKFVELYNPTDSDISVNGWSVQYRAYNQTANFSATIPLGDHHVEPGGTLLVSGNANAANGLDLPTPDVTSSVAFSGNANGGTIALVKSETPLTGDLATVRANAALADLIGYGASNTFEGAVKASGYTLTQSVTRASGADTDTNATDFSAGAPSPVPCGTACDGPGDAGPQEPEPTPTVTIADIQGTGTTSPRVGQTVTTTGVVTALYASGGFNGAYVQTPGTGGSAGPASHGLFVYGSSFAGAVQLGDTVDVTGAVSEFNGLTQLTAASWQDAAVEGTVTPTPAQFPLAEEQREALEGMLVDATDGTFTLTNNFGTNTYGELGLAAGDTVLPQPTNEVRPRTGAYDALVARNAARLITLDDGKSINFTSGANRAVPVPWLTAGNEVRTGASVTIDDVLVMDYRNNTWKLQPTEPFAAGDESASIDPTSTRDAKPKDVGGAVTLASFNVLNYFTTTGEDWVSSGRGTCTWYSDRDGERITVNSCTNNGPRGAANDASLARQQAKIVQAITTLDADVVSLEEIEDTGSLGGADRDEALKTLVAALNAEAGTDRWAPVLSPATIPTTGRDVIRTAFIYQRDVVEPVGPSTILDSPAFESARAPLAQEFRPVDGDAGQDFLAIVNHFKSKGSGEGADADQGDGQGASNRARVRQAEALVDFVASLEERSDTDRVFLLGDFNSYAKEDPLAIIEDAGFVNVEQRLTDEETYQFDGMHGSLDHVFASTAAFSGVTGADVWTINAPESIAREYSRFNNNVTNLFDASSPFRASDHDPVIVGFDPGTAAEVATTTTASVPSSVWADEAFDVAVTVGSATGSPRGTVTVSSGGKVLGSAAVADGRATVRIPADSLRAGRRVLDVAFAGESRYADSAGTVAVEVRAESTLTAQAARGAYGKPTTITVTGAPGASGSTYATVGGRIVASALMIDGRAILRVPGTALRPGTTPVTVFYGGNASVDPSHTTVRVTVAKATASLSARVLNGKVTTKTRAKVRVVVRTSGFTETSGKVRIYRGTKLLGSGSVKNGKATVTLPRLTSKGTIRLKAKFSGTSLTSPATRAFTVRVR</sequence>
<feature type="domain" description="LTD" evidence="3">
    <location>
        <begin position="22"/>
        <end position="165"/>
    </location>
</feature>
<keyword evidence="2" id="KW-0732">Signal</keyword>
<dbReference type="GO" id="GO:0005975">
    <property type="term" value="P:carbohydrate metabolic process"/>
    <property type="evidence" value="ECO:0007669"/>
    <property type="project" value="UniProtKB-ARBA"/>
</dbReference>
<feature type="signal peptide" evidence="2">
    <location>
        <begin position="1"/>
        <end position="28"/>
    </location>
</feature>
<organism evidence="4 5">
    <name type="scientific">Aeromicrobium senzhongii</name>
    <dbReference type="NCBI Taxonomy" id="2663859"/>
    <lineage>
        <taxon>Bacteria</taxon>
        <taxon>Bacillati</taxon>
        <taxon>Actinomycetota</taxon>
        <taxon>Actinomycetes</taxon>
        <taxon>Propionibacteriales</taxon>
        <taxon>Nocardioidaceae</taxon>
        <taxon>Aeromicrobium</taxon>
    </lineage>
</organism>
<dbReference type="InterPro" id="IPR005135">
    <property type="entry name" value="Endo/exonuclease/phosphatase"/>
</dbReference>
<dbReference type="SUPFAM" id="SSF74853">
    <property type="entry name" value="Lamin A/C globular tail domain"/>
    <property type="match status" value="1"/>
</dbReference>
<dbReference type="InterPro" id="IPR036691">
    <property type="entry name" value="Endo/exonu/phosph_ase_sf"/>
</dbReference>
<dbReference type="InterPro" id="IPR047971">
    <property type="entry name" value="ExeM-like"/>
</dbReference>
<dbReference type="Pfam" id="PF00932">
    <property type="entry name" value="LTD"/>
    <property type="match status" value="1"/>
</dbReference>
<dbReference type="SUPFAM" id="SSF56219">
    <property type="entry name" value="DNase I-like"/>
    <property type="match status" value="1"/>
</dbReference>
<keyword evidence="4" id="KW-0378">Hydrolase</keyword>
<comment type="caution">
    <text evidence="4">The sequence shown here is derived from an EMBL/GenBank/DDBJ whole genome shotgun (WGS) entry which is preliminary data.</text>
</comment>
<evidence type="ECO:0000313" key="4">
    <source>
        <dbReference type="EMBL" id="MBC9226010.1"/>
    </source>
</evidence>
<dbReference type="PANTHER" id="PTHR42834">
    <property type="entry name" value="ENDONUCLEASE/EXONUCLEASE/PHOSPHATASE FAMILY PROTEIN (AFU_ORTHOLOGUE AFUA_3G09210)"/>
    <property type="match status" value="1"/>
</dbReference>
<dbReference type="Gene3D" id="3.60.10.10">
    <property type="entry name" value="Endonuclease/exonuclease/phosphatase"/>
    <property type="match status" value="1"/>
</dbReference>
<accession>A0A8I0EVV1</accession>
<dbReference type="AlphaFoldDB" id="A0A8I0EVV1"/>
<protein>
    <submittedName>
        <fullName evidence="4">ExeM/NucH family extracellular endonuclease</fullName>
    </submittedName>
</protein>
<dbReference type="Gene3D" id="2.60.40.10">
    <property type="entry name" value="Immunoglobulins"/>
    <property type="match status" value="2"/>
</dbReference>
<proteinExistence type="predicted"/>
<reference evidence="4" key="1">
    <citation type="submission" date="2020-09" db="EMBL/GenBank/DDBJ databases">
        <title>Novel species in genus Aeromicrobium.</title>
        <authorList>
            <person name="Zhang G."/>
        </authorList>
    </citation>
    <scope>NUCLEOTIDE SEQUENCE</scope>
    <source>
        <strain evidence="4">Zg-636</strain>
    </source>
</reference>
<gene>
    <name evidence="4" type="ORF">IBG24_06770</name>
</gene>
<dbReference type="PROSITE" id="PS51841">
    <property type="entry name" value="LTD"/>
    <property type="match status" value="1"/>
</dbReference>
<dbReference type="InterPro" id="IPR032109">
    <property type="entry name" value="Big_3_5"/>
</dbReference>
<keyword evidence="4" id="KW-0540">Nuclease</keyword>
<dbReference type="InterPro" id="IPR013783">
    <property type="entry name" value="Ig-like_fold"/>
</dbReference>
<evidence type="ECO:0000259" key="3">
    <source>
        <dbReference type="PROSITE" id="PS51841"/>
    </source>
</evidence>
<name>A0A8I0EVV1_9ACTN</name>
<dbReference type="PANTHER" id="PTHR42834:SF1">
    <property type="entry name" value="ENDONUCLEASE_EXONUCLEASE_PHOSPHATASE FAMILY PROTEIN (AFU_ORTHOLOGUE AFUA_3G09210)"/>
    <property type="match status" value="1"/>
</dbReference>
<dbReference type="CDD" id="cd04486">
    <property type="entry name" value="YhcR_OBF_like"/>
    <property type="match status" value="1"/>
</dbReference>
<dbReference type="Pfam" id="PF16640">
    <property type="entry name" value="Big_3_5"/>
    <property type="match status" value="1"/>
</dbReference>
<dbReference type="Pfam" id="PF03372">
    <property type="entry name" value="Exo_endo_phos"/>
    <property type="match status" value="1"/>
</dbReference>
<feature type="region of interest" description="Disordered" evidence="1">
    <location>
        <begin position="465"/>
        <end position="487"/>
    </location>
</feature>
<dbReference type="NCBIfam" id="NF033681">
    <property type="entry name" value="ExeM_NucH_DNase"/>
    <property type="match status" value="1"/>
</dbReference>